<keyword evidence="1" id="KW-1133">Transmembrane helix</keyword>
<sequence length="269" mass="29161">GTSPLRNEMLAQAYPFVGHLLSSLANKALSPQAPWRQVLGLLALLALAALLAIRPTAWQIILTATVMSASLVSCAAAAYGAGRVLPDGRAHALNNVAYIDASHLEAYSSDRWANHGIANLMQTLMRHGYLPLLASDLTAERLERAGLLILIAPARKFSPTERDTIKNFVRAGGTCICTVGAEEARVIAPLLVDFGFKVLPSPVPPDEDAFEPWPLGFFQQSFGETSDMWYVPFYAGWPVECVASSFHAWIIWSDGKSDEPIVVSRSEGQ</sequence>
<keyword evidence="1" id="KW-0472">Membrane</keyword>
<protein>
    <recommendedName>
        <fullName evidence="3">DUF4350 domain-containing protein</fullName>
    </recommendedName>
</protein>
<keyword evidence="1" id="KW-0812">Transmembrane</keyword>
<dbReference type="EMBL" id="BARS01023938">
    <property type="protein sequence ID" value="GAG02124.1"/>
    <property type="molecule type" value="Genomic_DNA"/>
</dbReference>
<feature type="transmembrane region" description="Helical" evidence="1">
    <location>
        <begin position="60"/>
        <end position="81"/>
    </location>
</feature>
<name>X0U8K6_9ZZZZ</name>
<proteinExistence type="predicted"/>
<feature type="non-terminal residue" evidence="2">
    <location>
        <position position="1"/>
    </location>
</feature>
<comment type="caution">
    <text evidence="2">The sequence shown here is derived from an EMBL/GenBank/DDBJ whole genome shotgun (WGS) entry which is preliminary data.</text>
</comment>
<gene>
    <name evidence="2" type="ORF">S01H1_38071</name>
</gene>
<accession>X0U8K6</accession>
<evidence type="ECO:0000256" key="1">
    <source>
        <dbReference type="SAM" id="Phobius"/>
    </source>
</evidence>
<feature type="non-terminal residue" evidence="2">
    <location>
        <position position="269"/>
    </location>
</feature>
<reference evidence="2" key="1">
    <citation type="journal article" date="2014" name="Front. Microbiol.">
        <title>High frequency of phylogenetically diverse reductive dehalogenase-homologous genes in deep subseafloor sedimentary metagenomes.</title>
        <authorList>
            <person name="Kawai M."/>
            <person name="Futagami T."/>
            <person name="Toyoda A."/>
            <person name="Takaki Y."/>
            <person name="Nishi S."/>
            <person name="Hori S."/>
            <person name="Arai W."/>
            <person name="Tsubouchi T."/>
            <person name="Morono Y."/>
            <person name="Uchiyama I."/>
            <person name="Ito T."/>
            <person name="Fujiyama A."/>
            <person name="Inagaki F."/>
            <person name="Takami H."/>
        </authorList>
    </citation>
    <scope>NUCLEOTIDE SEQUENCE</scope>
    <source>
        <strain evidence="2">Expedition CK06-06</strain>
    </source>
</reference>
<feature type="transmembrane region" description="Helical" evidence="1">
    <location>
        <begin position="35"/>
        <end position="53"/>
    </location>
</feature>
<organism evidence="2">
    <name type="scientific">marine sediment metagenome</name>
    <dbReference type="NCBI Taxonomy" id="412755"/>
    <lineage>
        <taxon>unclassified sequences</taxon>
        <taxon>metagenomes</taxon>
        <taxon>ecological metagenomes</taxon>
    </lineage>
</organism>
<dbReference type="AlphaFoldDB" id="X0U8K6"/>
<evidence type="ECO:0000313" key="2">
    <source>
        <dbReference type="EMBL" id="GAG02124.1"/>
    </source>
</evidence>
<evidence type="ECO:0008006" key="3">
    <source>
        <dbReference type="Google" id="ProtNLM"/>
    </source>
</evidence>